<feature type="transmembrane region" description="Helical" evidence="11">
    <location>
        <begin position="172"/>
        <end position="194"/>
    </location>
</feature>
<dbReference type="PANTHER" id="PTHR47755">
    <property type="entry name" value="CELL DIVISION PROTEIN FTSX"/>
    <property type="match status" value="1"/>
</dbReference>
<dbReference type="InterPro" id="IPR040690">
    <property type="entry name" value="FtsX_ECD"/>
</dbReference>
<dbReference type="OrthoDB" id="9812531at2"/>
<evidence type="ECO:0000256" key="10">
    <source>
        <dbReference type="PIRNR" id="PIRNR003097"/>
    </source>
</evidence>
<dbReference type="NCBIfam" id="NF038347">
    <property type="entry name" value="FtsX_Gpos"/>
    <property type="match status" value="1"/>
</dbReference>
<dbReference type="GO" id="GO:0005886">
    <property type="term" value="C:plasma membrane"/>
    <property type="evidence" value="ECO:0007669"/>
    <property type="project" value="UniProtKB-SubCell"/>
</dbReference>
<keyword evidence="4 10" id="KW-1003">Cell membrane</keyword>
<comment type="similarity">
    <text evidence="2 10">Belongs to the ABC-4 integral membrane protein family. FtsX subfamily.</text>
</comment>
<evidence type="ECO:0000256" key="7">
    <source>
        <dbReference type="ARBA" id="ARBA00022989"/>
    </source>
</evidence>
<evidence type="ECO:0000256" key="8">
    <source>
        <dbReference type="ARBA" id="ARBA00023136"/>
    </source>
</evidence>
<comment type="subcellular location">
    <subcellularLocation>
        <location evidence="1">Cell membrane</location>
        <topology evidence="1">Multi-pass membrane protein</topology>
    </subcellularLocation>
</comment>
<evidence type="ECO:0000256" key="1">
    <source>
        <dbReference type="ARBA" id="ARBA00004651"/>
    </source>
</evidence>
<dbReference type="GO" id="GO:0051301">
    <property type="term" value="P:cell division"/>
    <property type="evidence" value="ECO:0007669"/>
    <property type="project" value="UniProtKB-KW"/>
</dbReference>
<keyword evidence="7 11" id="KW-1133">Transmembrane helix</keyword>
<comment type="function">
    <text evidence="10">Part of the ABC transporter FtsEX involved in asymmetric cellular division facilitating the initiation of sporulation.</text>
</comment>
<reference evidence="14 15" key="1">
    <citation type="submission" date="2016-10" db="EMBL/GenBank/DDBJ databases">
        <authorList>
            <person name="de Groot N.N."/>
        </authorList>
    </citation>
    <scope>NUCLEOTIDE SEQUENCE [LARGE SCALE GENOMIC DNA]</scope>
    <source>
        <strain evidence="14 15">APO</strain>
    </source>
</reference>
<dbReference type="PANTHER" id="PTHR47755:SF1">
    <property type="entry name" value="CELL DIVISION PROTEIN FTSX"/>
    <property type="match status" value="1"/>
</dbReference>
<evidence type="ECO:0000256" key="6">
    <source>
        <dbReference type="ARBA" id="ARBA00022692"/>
    </source>
</evidence>
<feature type="transmembrane region" description="Helical" evidence="11">
    <location>
        <begin position="215"/>
        <end position="240"/>
    </location>
</feature>
<dbReference type="InterPro" id="IPR058204">
    <property type="entry name" value="FtsX_firmicutes-type"/>
</dbReference>
<dbReference type="PIRSF" id="PIRSF003097">
    <property type="entry name" value="FtsX"/>
    <property type="match status" value="1"/>
</dbReference>
<evidence type="ECO:0000259" key="13">
    <source>
        <dbReference type="Pfam" id="PF18075"/>
    </source>
</evidence>
<feature type="transmembrane region" description="Helical" evidence="11">
    <location>
        <begin position="246"/>
        <end position="265"/>
    </location>
</feature>
<evidence type="ECO:0000256" key="3">
    <source>
        <dbReference type="ARBA" id="ARBA00021907"/>
    </source>
</evidence>
<dbReference type="AlphaFoldDB" id="A0A1H3K3B3"/>
<feature type="domain" description="ABC3 transporter permease C-terminal" evidence="12">
    <location>
        <begin position="175"/>
        <end position="270"/>
    </location>
</feature>
<evidence type="ECO:0000256" key="5">
    <source>
        <dbReference type="ARBA" id="ARBA00022618"/>
    </source>
</evidence>
<evidence type="ECO:0000313" key="15">
    <source>
        <dbReference type="Proteomes" id="UP000199230"/>
    </source>
</evidence>
<feature type="domain" description="FtsX extracellular" evidence="13">
    <location>
        <begin position="62"/>
        <end position="152"/>
    </location>
</feature>
<evidence type="ECO:0000256" key="9">
    <source>
        <dbReference type="ARBA" id="ARBA00023306"/>
    </source>
</evidence>
<keyword evidence="5 10" id="KW-0132">Cell division</keyword>
<dbReference type="RefSeq" id="WP_093311037.1">
    <property type="nucleotide sequence ID" value="NZ_FNPV01000002.1"/>
</dbReference>
<dbReference type="Gene3D" id="3.30.70.3040">
    <property type="match status" value="1"/>
</dbReference>
<keyword evidence="6 11" id="KW-0812">Transmembrane</keyword>
<dbReference type="InterPro" id="IPR004513">
    <property type="entry name" value="FtsX"/>
</dbReference>
<dbReference type="Pfam" id="PF18075">
    <property type="entry name" value="FtsX_ECD"/>
    <property type="match status" value="1"/>
</dbReference>
<proteinExistence type="inferred from homology"/>
<keyword evidence="9 10" id="KW-0131">Cell cycle</keyword>
<dbReference type="Proteomes" id="UP000199230">
    <property type="component" value="Unassembled WGS sequence"/>
</dbReference>
<evidence type="ECO:0000256" key="4">
    <source>
        <dbReference type="ARBA" id="ARBA00022475"/>
    </source>
</evidence>
<evidence type="ECO:0000256" key="11">
    <source>
        <dbReference type="SAM" id="Phobius"/>
    </source>
</evidence>
<feature type="transmembrane region" description="Helical" evidence="11">
    <location>
        <begin position="272"/>
        <end position="292"/>
    </location>
</feature>
<feature type="transmembrane region" description="Helical" evidence="11">
    <location>
        <begin position="21"/>
        <end position="46"/>
    </location>
</feature>
<dbReference type="Pfam" id="PF02687">
    <property type="entry name" value="FtsX"/>
    <property type="match status" value="1"/>
</dbReference>
<dbReference type="InterPro" id="IPR003838">
    <property type="entry name" value="ABC3_permease_C"/>
</dbReference>
<evidence type="ECO:0000256" key="2">
    <source>
        <dbReference type="ARBA" id="ARBA00007379"/>
    </source>
</evidence>
<name>A0A1H3K3B3_9FIRM</name>
<sequence length="298" mass="33471">MKLRSFQYILQQSFKGIWRNKGMGVASISSVAASLTILGLMMILVLNMGHLASLAQTQFDSMQVYLEDDLSSQEIDVLGSKIGDVQGVSYVHYESKEMALANMKERWGEQGHLLDSLDNNPLPNSYIVHVHHIRYSDGVVNEIGRLTGVDEIRYYRDIIDNLIRIAGLVRTVGLIVMTVLILIATFIISNTIKLTINARKREIRIMKDVGATNWFIRWPFFLEGTILGLVGAMIAVIIVYVGYQTIFDMVTTRFFVIFSAYLLSVEEMMQRTVIMFAVLGSGVGALGSIISLRKHLEI</sequence>
<evidence type="ECO:0000259" key="12">
    <source>
        <dbReference type="Pfam" id="PF02687"/>
    </source>
</evidence>
<gene>
    <name evidence="14" type="ORF">SAMN05192546_102212</name>
</gene>
<dbReference type="EMBL" id="FNPV01000002">
    <property type="protein sequence ID" value="SDY46702.1"/>
    <property type="molecule type" value="Genomic_DNA"/>
</dbReference>
<keyword evidence="8 10" id="KW-0472">Membrane</keyword>
<protein>
    <recommendedName>
        <fullName evidence="3 10">Cell division protein FtsX</fullName>
    </recommendedName>
</protein>
<accession>A0A1H3K3B3</accession>
<evidence type="ECO:0000313" key="14">
    <source>
        <dbReference type="EMBL" id="SDY46702.1"/>
    </source>
</evidence>
<keyword evidence="15" id="KW-1185">Reference proteome</keyword>
<dbReference type="STRING" id="159292.SAMN05192546_102212"/>
<organism evidence="14 15">
    <name type="scientific">Tindallia californiensis</name>
    <dbReference type="NCBI Taxonomy" id="159292"/>
    <lineage>
        <taxon>Bacteria</taxon>
        <taxon>Bacillati</taxon>
        <taxon>Bacillota</taxon>
        <taxon>Clostridia</taxon>
        <taxon>Peptostreptococcales</taxon>
        <taxon>Tindalliaceae</taxon>
        <taxon>Tindallia</taxon>
    </lineage>
</organism>